<accession>A0ABQ7QJ04</accession>
<dbReference type="InterPro" id="IPR036305">
    <property type="entry name" value="RGS_sf"/>
</dbReference>
<dbReference type="PROSITE" id="PS51207">
    <property type="entry name" value="PXA"/>
    <property type="match status" value="1"/>
</dbReference>
<dbReference type="SUPFAM" id="SSF48097">
    <property type="entry name" value="Regulator of G-protein signaling, RGS"/>
    <property type="match status" value="2"/>
</dbReference>
<evidence type="ECO:0000313" key="7">
    <source>
        <dbReference type="EMBL" id="KAG7305197.1"/>
    </source>
</evidence>
<feature type="domain" description="PXA" evidence="6">
    <location>
        <begin position="96"/>
        <end position="263"/>
    </location>
</feature>
<dbReference type="CDD" id="cd06878">
    <property type="entry name" value="PX_SNX25"/>
    <property type="match status" value="1"/>
</dbReference>
<evidence type="ECO:0000256" key="1">
    <source>
        <dbReference type="ARBA" id="ARBA00010883"/>
    </source>
</evidence>
<evidence type="ECO:0000259" key="5">
    <source>
        <dbReference type="PROSITE" id="PS50195"/>
    </source>
</evidence>
<dbReference type="InterPro" id="IPR036871">
    <property type="entry name" value="PX_dom_sf"/>
</dbReference>
<keyword evidence="3" id="KW-0472">Membrane</keyword>
<dbReference type="InterPro" id="IPR016137">
    <property type="entry name" value="RGS"/>
</dbReference>
<feature type="compositionally biased region" description="Low complexity" evidence="2">
    <location>
        <begin position="812"/>
        <end position="821"/>
    </location>
</feature>
<dbReference type="EMBL" id="JAHIBW010000013">
    <property type="protein sequence ID" value="KAG7305197.1"/>
    <property type="molecule type" value="Genomic_DNA"/>
</dbReference>
<dbReference type="Pfam" id="PF00615">
    <property type="entry name" value="RGS"/>
    <property type="match status" value="1"/>
</dbReference>
<feature type="domain" description="PX" evidence="5">
    <location>
        <begin position="667"/>
        <end position="793"/>
    </location>
</feature>
<dbReference type="Gene3D" id="1.10.167.10">
    <property type="entry name" value="Regulator of G-protein Signalling 4, domain 2"/>
    <property type="match status" value="1"/>
</dbReference>
<dbReference type="Gene3D" id="3.30.1520.10">
    <property type="entry name" value="Phox-like domain"/>
    <property type="match status" value="1"/>
</dbReference>
<dbReference type="Pfam" id="PF08628">
    <property type="entry name" value="Nexin_C"/>
    <property type="match status" value="1"/>
</dbReference>
<dbReference type="SMART" id="SM00313">
    <property type="entry name" value="PXA"/>
    <property type="match status" value="1"/>
</dbReference>
<evidence type="ECO:0000313" key="8">
    <source>
        <dbReference type="Proteomes" id="UP000823941"/>
    </source>
</evidence>
<feature type="transmembrane region" description="Helical" evidence="3">
    <location>
        <begin position="25"/>
        <end position="45"/>
    </location>
</feature>
<feature type="domain" description="RGS" evidence="4">
    <location>
        <begin position="447"/>
        <end position="561"/>
    </location>
</feature>
<dbReference type="InterPro" id="IPR037899">
    <property type="entry name" value="SNX25_PX"/>
</dbReference>
<proteinExistence type="inferred from homology"/>
<organism evidence="7 8">
    <name type="scientific">Plutella xylostella</name>
    <name type="common">Diamondback moth</name>
    <name type="synonym">Plutella maculipennis</name>
    <dbReference type="NCBI Taxonomy" id="51655"/>
    <lineage>
        <taxon>Eukaryota</taxon>
        <taxon>Metazoa</taxon>
        <taxon>Ecdysozoa</taxon>
        <taxon>Arthropoda</taxon>
        <taxon>Hexapoda</taxon>
        <taxon>Insecta</taxon>
        <taxon>Pterygota</taxon>
        <taxon>Neoptera</taxon>
        <taxon>Endopterygota</taxon>
        <taxon>Lepidoptera</taxon>
        <taxon>Glossata</taxon>
        <taxon>Ditrysia</taxon>
        <taxon>Yponomeutoidea</taxon>
        <taxon>Plutellidae</taxon>
        <taxon>Plutella</taxon>
    </lineage>
</organism>
<protein>
    <recommendedName>
        <fullName evidence="9">Sorting nexin-25</fullName>
    </recommendedName>
</protein>
<reference evidence="7 8" key="1">
    <citation type="submission" date="2021-06" db="EMBL/GenBank/DDBJ databases">
        <title>A haploid diamondback moth (Plutella xylostella L.) genome assembly resolves 31 chromosomes and identifies a diamide resistance mutation.</title>
        <authorList>
            <person name="Ward C.M."/>
            <person name="Perry K.D."/>
            <person name="Baker G."/>
            <person name="Powis K."/>
            <person name="Heckel D.G."/>
            <person name="Baxter S.W."/>
        </authorList>
    </citation>
    <scope>NUCLEOTIDE SEQUENCE [LARGE SCALE GENOMIC DNA]</scope>
    <source>
        <strain evidence="7 8">LV</strain>
        <tissue evidence="7">Single pupa</tissue>
    </source>
</reference>
<dbReference type="InterPro" id="IPR013937">
    <property type="entry name" value="Sorting_nexin_C"/>
</dbReference>
<dbReference type="InterPro" id="IPR003114">
    <property type="entry name" value="Phox_assoc"/>
</dbReference>
<dbReference type="Pfam" id="PF02194">
    <property type="entry name" value="PXA"/>
    <property type="match status" value="1"/>
</dbReference>
<sequence>MKWIFYCIAPITLSVLWYCPTLGTLLYLLLFSILVIIGVFLFTLWGHVSLSSPHQTSLFLLERTERESRDFNEIIKEEKNNWPFTSKKAHLPVIFGRTVDSQLQQLIDNILRDYVTRWFRELSHKPESAVDKFKEHLWTAIQNLNERLLKVDAEKLLAGDMVTKITQHFEKIRIAQSCAMELNQPPVFALAPHLLSPELELHYLRQVSELVVMLLMPRCYSMTPGSHLVREVLACKVLQPAIDMVTEPDYINQKIIQYLEAQKEVDAMHIKTHEYAKTFEDYIKLINSCNNVDTLKRIRYDIVTQLMQATTLQNVKRAKGIDIDMQEKGNTQLTKQQISDAKNLKRYISQLTIAKDECETALKNLGWDGAFPSVDTDDKSLPLQTVLNTATGRRHFTLFLDSVHGGALAGCWLALEGLRRAPPAARHAHYIITTCVFMPALLYYSLPLQTVLNTATGRRHLTLFLDSVHGGALAGCWLALEGLRRAPPAARHARAAELYYTHVRRQPPADVDKDTRKRMESFLLGDGGPEVFYEFQDTVVDTIQDKYYSAFLLSDQYKALLKELATEDGSADLTSDRSPIEELDCALAPRDAAAPLADHSTYARRKLSTLHEKHKNKMQALAALRASLKPESRALSMLANEVERLAGEQRRLEAHLARTDTWAEHLGQWRATLHSAEVIDESKPPQFVIVVHMDSQPEGAEERPEHICTGWVLLRTLPEFQELHRKLRPMCPELKNIELPSNSFKFLFGKNDRNNLEKAKILIQKYLEFVLEDERLNQSEALYTFLNPSSEYLKQVDLPKKNKFSFSTLFKSTSSEGTSRSSQEREGQLSGDEDELSSCLDAGDAPAKSMTGSMRGTLPSEERDSCAEPLYALLSELFDMRGVFRWLRKTIVTFVQISYGRTINRQIKETISWLFSEPMLHYYVTTVLKSWWPAGELQERHENRNVQDKEHTCTLARQHLTESVVSALGSLVGEPAAARGAAKLFCTAQCRPHNKQLFYELFELVLVEVFPELKRYCH</sequence>
<evidence type="ECO:0008006" key="9">
    <source>
        <dbReference type="Google" id="ProtNLM"/>
    </source>
</evidence>
<feature type="region of interest" description="Disordered" evidence="2">
    <location>
        <begin position="812"/>
        <end position="861"/>
    </location>
</feature>
<dbReference type="SUPFAM" id="SSF64268">
    <property type="entry name" value="PX domain"/>
    <property type="match status" value="1"/>
</dbReference>
<comment type="similarity">
    <text evidence="1">Belongs to the sorting nexin family.</text>
</comment>
<evidence type="ECO:0000259" key="4">
    <source>
        <dbReference type="PROSITE" id="PS50132"/>
    </source>
</evidence>
<dbReference type="Pfam" id="PF00787">
    <property type="entry name" value="PX"/>
    <property type="match status" value="1"/>
</dbReference>
<gene>
    <name evidence="7" type="ORF">JYU34_009234</name>
</gene>
<comment type="caution">
    <text evidence="7">The sequence shown here is derived from an EMBL/GenBank/DDBJ whole genome shotgun (WGS) entry which is preliminary data.</text>
</comment>
<dbReference type="PROSITE" id="PS50195">
    <property type="entry name" value="PX"/>
    <property type="match status" value="1"/>
</dbReference>
<evidence type="ECO:0000256" key="3">
    <source>
        <dbReference type="SAM" id="Phobius"/>
    </source>
</evidence>
<dbReference type="SMART" id="SM00312">
    <property type="entry name" value="PX"/>
    <property type="match status" value="1"/>
</dbReference>
<dbReference type="InterPro" id="IPR044926">
    <property type="entry name" value="RGS_subdomain_2"/>
</dbReference>
<evidence type="ECO:0000256" key="2">
    <source>
        <dbReference type="SAM" id="MobiDB-lite"/>
    </source>
</evidence>
<dbReference type="PANTHER" id="PTHR22775:SF48">
    <property type="entry name" value="SORTING NEXIN-25"/>
    <property type="match status" value="1"/>
</dbReference>
<dbReference type="InterPro" id="IPR001683">
    <property type="entry name" value="PX_dom"/>
</dbReference>
<dbReference type="PANTHER" id="PTHR22775">
    <property type="entry name" value="SORTING NEXIN"/>
    <property type="match status" value="1"/>
</dbReference>
<keyword evidence="8" id="KW-1185">Reference proteome</keyword>
<keyword evidence="3" id="KW-0812">Transmembrane</keyword>
<dbReference type="SMART" id="SM00315">
    <property type="entry name" value="RGS"/>
    <property type="match status" value="1"/>
</dbReference>
<keyword evidence="3" id="KW-1133">Transmembrane helix</keyword>
<dbReference type="PROSITE" id="PS50132">
    <property type="entry name" value="RGS"/>
    <property type="match status" value="1"/>
</dbReference>
<dbReference type="Proteomes" id="UP000823941">
    <property type="component" value="Chromosome 13"/>
</dbReference>
<evidence type="ECO:0000259" key="6">
    <source>
        <dbReference type="PROSITE" id="PS51207"/>
    </source>
</evidence>
<name>A0ABQ7QJ04_PLUXY</name>